<dbReference type="CDD" id="cd18089">
    <property type="entry name" value="SPOUT_Trm10-like"/>
    <property type="match status" value="1"/>
</dbReference>
<dbReference type="Proteomes" id="UP000325081">
    <property type="component" value="Unassembled WGS sequence"/>
</dbReference>
<evidence type="ECO:0000256" key="5">
    <source>
        <dbReference type="ARBA" id="ARBA00048434"/>
    </source>
</evidence>
<feature type="compositionally biased region" description="Basic and acidic residues" evidence="6">
    <location>
        <begin position="104"/>
        <end position="149"/>
    </location>
</feature>
<sequence>MFCWCSTSSSSSIRLVLWQNWKTLFRHSSSLHCPVKVKPYFAAIPRNYSRQTETMMESPENDKATQTAAAAVPMSKNAQRRFLKQQRFELKKAEKKSKMKEHKKREAEQKRKEWEDRLAGVGEAERERLTEERRRRRKEHLEKLTEEKGKKMERLQEARANGQNLVIDLEFAHLMSPIELKSLVQQIMYCYAINGKCAVPAHIWLTGCLGEMQNQLLQITGFDKWLIEKEEQSYVEAFKDRKENLVYLTADSENVLGELDPKEVYIIGGLVDRNRWKGITMKKAIEQGIRTAKLPIGAYLKMSSSQVLTVNQVVEILLKFLEKRDWKDSCFQVIPLRKRPDNEDDGPEVGRLDNENNAVIEDQKVKRQCIET</sequence>
<dbReference type="Gene3D" id="3.40.1280.30">
    <property type="match status" value="1"/>
</dbReference>
<dbReference type="InterPro" id="IPR038459">
    <property type="entry name" value="MT_TRM10-typ_sf"/>
</dbReference>
<dbReference type="PROSITE" id="PS51675">
    <property type="entry name" value="SAM_MT_TRM10"/>
    <property type="match status" value="1"/>
</dbReference>
<comment type="catalytic activity">
    <reaction evidence="5">
        <text>guanosine(9) in tRNA + S-adenosyl-L-methionine = N(1)-methylguanosine(9) in tRNA + S-adenosyl-L-homocysteine + H(+)</text>
        <dbReference type="Rhea" id="RHEA:43156"/>
        <dbReference type="Rhea" id="RHEA-COMP:10367"/>
        <dbReference type="Rhea" id="RHEA-COMP:10368"/>
        <dbReference type="ChEBI" id="CHEBI:15378"/>
        <dbReference type="ChEBI" id="CHEBI:57856"/>
        <dbReference type="ChEBI" id="CHEBI:59789"/>
        <dbReference type="ChEBI" id="CHEBI:73542"/>
        <dbReference type="ChEBI" id="CHEBI:74269"/>
        <dbReference type="EC" id="2.1.1.221"/>
    </reaction>
</comment>
<evidence type="ECO:0000256" key="1">
    <source>
        <dbReference type="ARBA" id="ARBA00012797"/>
    </source>
</evidence>
<accession>A0A5A7PMC4</accession>
<dbReference type="EC" id="2.1.1.221" evidence="1"/>
<keyword evidence="2 8" id="KW-0489">Methyltransferase</keyword>
<dbReference type="InterPro" id="IPR007356">
    <property type="entry name" value="tRNA_m1G_MeTrfase_euk"/>
</dbReference>
<evidence type="ECO:0000313" key="9">
    <source>
        <dbReference type="Proteomes" id="UP000325081"/>
    </source>
</evidence>
<comment type="caution">
    <text evidence="8">The sequence shown here is derived from an EMBL/GenBank/DDBJ whole genome shotgun (WGS) entry which is preliminary data.</text>
</comment>
<evidence type="ECO:0000256" key="6">
    <source>
        <dbReference type="SAM" id="MobiDB-lite"/>
    </source>
</evidence>
<organism evidence="8 9">
    <name type="scientific">Striga asiatica</name>
    <name type="common">Asiatic witchweed</name>
    <name type="synonym">Buchnera asiatica</name>
    <dbReference type="NCBI Taxonomy" id="4170"/>
    <lineage>
        <taxon>Eukaryota</taxon>
        <taxon>Viridiplantae</taxon>
        <taxon>Streptophyta</taxon>
        <taxon>Embryophyta</taxon>
        <taxon>Tracheophyta</taxon>
        <taxon>Spermatophyta</taxon>
        <taxon>Magnoliopsida</taxon>
        <taxon>eudicotyledons</taxon>
        <taxon>Gunneridae</taxon>
        <taxon>Pentapetalae</taxon>
        <taxon>asterids</taxon>
        <taxon>lamiids</taxon>
        <taxon>Lamiales</taxon>
        <taxon>Orobanchaceae</taxon>
        <taxon>Buchnereae</taxon>
        <taxon>Striga</taxon>
    </lineage>
</organism>
<feature type="domain" description="SAM-dependent MTase TRM10-type" evidence="7">
    <location>
        <begin position="151"/>
        <end position="341"/>
    </location>
</feature>
<protein>
    <recommendedName>
        <fullName evidence="1">tRNA (guanine(9)-N(1))-methyltransferase</fullName>
        <ecNumber evidence="1">2.1.1.221</ecNumber>
    </recommendedName>
</protein>
<dbReference type="AlphaFoldDB" id="A0A5A7PMC4"/>
<reference evidence="9" key="1">
    <citation type="journal article" date="2019" name="Curr. Biol.">
        <title>Genome Sequence of Striga asiatica Provides Insight into the Evolution of Plant Parasitism.</title>
        <authorList>
            <person name="Yoshida S."/>
            <person name="Kim S."/>
            <person name="Wafula E.K."/>
            <person name="Tanskanen J."/>
            <person name="Kim Y.M."/>
            <person name="Honaas L."/>
            <person name="Yang Z."/>
            <person name="Spallek T."/>
            <person name="Conn C.E."/>
            <person name="Ichihashi Y."/>
            <person name="Cheong K."/>
            <person name="Cui S."/>
            <person name="Der J.P."/>
            <person name="Gundlach H."/>
            <person name="Jiao Y."/>
            <person name="Hori C."/>
            <person name="Ishida J.K."/>
            <person name="Kasahara H."/>
            <person name="Kiba T."/>
            <person name="Kim M.S."/>
            <person name="Koo N."/>
            <person name="Laohavisit A."/>
            <person name="Lee Y.H."/>
            <person name="Lumba S."/>
            <person name="McCourt P."/>
            <person name="Mortimer J.C."/>
            <person name="Mutuku J.M."/>
            <person name="Nomura T."/>
            <person name="Sasaki-Sekimoto Y."/>
            <person name="Seto Y."/>
            <person name="Wang Y."/>
            <person name="Wakatake T."/>
            <person name="Sakakibara H."/>
            <person name="Demura T."/>
            <person name="Yamaguchi S."/>
            <person name="Yoneyama K."/>
            <person name="Manabe R.I."/>
            <person name="Nelson D.C."/>
            <person name="Schulman A.H."/>
            <person name="Timko M.P."/>
            <person name="dePamphilis C.W."/>
            <person name="Choi D."/>
            <person name="Shirasu K."/>
        </authorList>
    </citation>
    <scope>NUCLEOTIDE SEQUENCE [LARGE SCALE GENOMIC DNA]</scope>
    <source>
        <strain evidence="9">cv. UVA1</strain>
    </source>
</reference>
<dbReference type="GO" id="GO:0005634">
    <property type="term" value="C:nucleus"/>
    <property type="evidence" value="ECO:0007669"/>
    <property type="project" value="TreeGrafter"/>
</dbReference>
<keyword evidence="3 8" id="KW-0808">Transferase</keyword>
<dbReference type="PANTHER" id="PTHR13563:SF13">
    <property type="entry name" value="TRNA METHYLTRANSFERASE 10 HOMOLOG A"/>
    <property type="match status" value="1"/>
</dbReference>
<evidence type="ECO:0000259" key="7">
    <source>
        <dbReference type="PROSITE" id="PS51675"/>
    </source>
</evidence>
<evidence type="ECO:0000313" key="8">
    <source>
        <dbReference type="EMBL" id="GER33816.1"/>
    </source>
</evidence>
<feature type="compositionally biased region" description="Basic residues" evidence="6">
    <location>
        <begin position="93"/>
        <end position="103"/>
    </location>
</feature>
<dbReference type="GO" id="GO:0052905">
    <property type="term" value="F:tRNA (guanosine(9)-N1)-methyltransferase activity"/>
    <property type="evidence" value="ECO:0007669"/>
    <property type="project" value="UniProtKB-EC"/>
</dbReference>
<dbReference type="OrthoDB" id="278300at2759"/>
<evidence type="ECO:0000256" key="4">
    <source>
        <dbReference type="ARBA" id="ARBA00022691"/>
    </source>
</evidence>
<gene>
    <name evidence="8" type="ORF">STAS_09978</name>
</gene>
<evidence type="ECO:0000256" key="2">
    <source>
        <dbReference type="ARBA" id="ARBA00022603"/>
    </source>
</evidence>
<feature type="region of interest" description="Disordered" evidence="6">
    <location>
        <begin position="92"/>
        <end position="149"/>
    </location>
</feature>
<evidence type="ECO:0000256" key="3">
    <source>
        <dbReference type="ARBA" id="ARBA00022679"/>
    </source>
</evidence>
<dbReference type="GO" id="GO:0002939">
    <property type="term" value="P:tRNA N1-guanine methylation"/>
    <property type="evidence" value="ECO:0007669"/>
    <property type="project" value="TreeGrafter"/>
</dbReference>
<proteinExistence type="predicted"/>
<dbReference type="EMBL" id="BKCP01004805">
    <property type="protein sequence ID" value="GER33816.1"/>
    <property type="molecule type" value="Genomic_DNA"/>
</dbReference>
<keyword evidence="9" id="KW-1185">Reference proteome</keyword>
<dbReference type="GO" id="GO:0000049">
    <property type="term" value="F:tRNA binding"/>
    <property type="evidence" value="ECO:0007669"/>
    <property type="project" value="TreeGrafter"/>
</dbReference>
<name>A0A5A7PMC4_STRAF</name>
<keyword evidence="4" id="KW-0949">S-adenosyl-L-methionine</keyword>
<dbReference type="PANTHER" id="PTHR13563">
    <property type="entry name" value="TRNA (GUANINE-9-) METHYLTRANSFERASE"/>
    <property type="match status" value="1"/>
</dbReference>
<dbReference type="InterPro" id="IPR028564">
    <property type="entry name" value="MT_TRM10-typ"/>
</dbReference>